<evidence type="ECO:0000313" key="4">
    <source>
        <dbReference type="EMBL" id="THD72865.1"/>
    </source>
</evidence>
<dbReference type="InterPro" id="IPR050624">
    <property type="entry name" value="HTH-type_Tx_Regulator"/>
</dbReference>
<dbReference type="InterPro" id="IPR009057">
    <property type="entry name" value="Homeodomain-like_sf"/>
</dbReference>
<dbReference type="Pfam" id="PF21306">
    <property type="entry name" value="TetR_C_40"/>
    <property type="match status" value="1"/>
</dbReference>
<dbReference type="PANTHER" id="PTHR43479:SF11">
    <property type="entry name" value="ACREF_ENVCD OPERON REPRESSOR-RELATED"/>
    <property type="match status" value="1"/>
</dbReference>
<dbReference type="InterPro" id="IPR001647">
    <property type="entry name" value="HTH_TetR"/>
</dbReference>
<protein>
    <submittedName>
        <fullName evidence="4">TetR/AcrR family transcriptional regulator</fullName>
    </submittedName>
</protein>
<gene>
    <name evidence="4" type="ORF">E7681_13140</name>
</gene>
<dbReference type="EMBL" id="SSMD01000006">
    <property type="protein sequence ID" value="THD72865.1"/>
    <property type="molecule type" value="Genomic_DNA"/>
</dbReference>
<evidence type="ECO:0000313" key="5">
    <source>
        <dbReference type="Proteomes" id="UP000306113"/>
    </source>
</evidence>
<dbReference type="OrthoDB" id="9808189at2"/>
<dbReference type="SUPFAM" id="SSF46689">
    <property type="entry name" value="Homeodomain-like"/>
    <property type="match status" value="1"/>
</dbReference>
<evidence type="ECO:0000256" key="1">
    <source>
        <dbReference type="ARBA" id="ARBA00023125"/>
    </source>
</evidence>
<comment type="caution">
    <text evidence="4">The sequence shown here is derived from an EMBL/GenBank/DDBJ whole genome shotgun (WGS) entry which is preliminary data.</text>
</comment>
<keyword evidence="1 2" id="KW-0238">DNA-binding</keyword>
<dbReference type="Pfam" id="PF00440">
    <property type="entry name" value="TetR_N"/>
    <property type="match status" value="1"/>
</dbReference>
<name>A0A4V3UYU0_9RHOB</name>
<evidence type="ECO:0000256" key="2">
    <source>
        <dbReference type="PROSITE-ProRule" id="PRU00335"/>
    </source>
</evidence>
<proteinExistence type="predicted"/>
<dbReference type="PANTHER" id="PTHR43479">
    <property type="entry name" value="ACREF/ENVCD OPERON REPRESSOR-RELATED"/>
    <property type="match status" value="1"/>
</dbReference>
<evidence type="ECO:0000259" key="3">
    <source>
        <dbReference type="PROSITE" id="PS50977"/>
    </source>
</evidence>
<feature type="domain" description="HTH tetR-type" evidence="3">
    <location>
        <begin position="2"/>
        <end position="62"/>
    </location>
</feature>
<dbReference type="PROSITE" id="PS50977">
    <property type="entry name" value="HTH_TETR_2"/>
    <property type="match status" value="1"/>
</dbReference>
<dbReference type="Gene3D" id="1.10.357.10">
    <property type="entry name" value="Tetracycline Repressor, domain 2"/>
    <property type="match status" value="1"/>
</dbReference>
<dbReference type="PRINTS" id="PR00455">
    <property type="entry name" value="HTHTETR"/>
</dbReference>
<dbReference type="AlphaFoldDB" id="A0A4V3UYU0"/>
<dbReference type="GO" id="GO:0003677">
    <property type="term" value="F:DNA binding"/>
    <property type="evidence" value="ECO:0007669"/>
    <property type="project" value="UniProtKB-UniRule"/>
</dbReference>
<accession>A0A4V3UYU0</accession>
<organism evidence="4 5">
    <name type="scientific">Thalassobius vesicularis</name>
    <dbReference type="NCBI Taxonomy" id="1294297"/>
    <lineage>
        <taxon>Bacteria</taxon>
        <taxon>Pseudomonadati</taxon>
        <taxon>Pseudomonadota</taxon>
        <taxon>Alphaproteobacteria</taxon>
        <taxon>Rhodobacterales</taxon>
        <taxon>Roseobacteraceae</taxon>
        <taxon>Thalassovita</taxon>
    </lineage>
</organism>
<reference evidence="4 5" key="1">
    <citation type="submission" date="2019-04" db="EMBL/GenBank/DDBJ databases">
        <title>Draft genome sequence of Youngimonas vesicularis.</title>
        <authorList>
            <person name="Hameed A."/>
        </authorList>
    </citation>
    <scope>NUCLEOTIDE SEQUENCE [LARGE SCALE GENOMIC DNA]</scope>
    <source>
        <strain evidence="4 5">CC-AMW-E</strain>
    </source>
</reference>
<dbReference type="Proteomes" id="UP000306113">
    <property type="component" value="Unassembled WGS sequence"/>
</dbReference>
<feature type="DNA-binding region" description="H-T-H motif" evidence="2">
    <location>
        <begin position="25"/>
        <end position="44"/>
    </location>
</feature>
<keyword evidence="5" id="KW-1185">Reference proteome</keyword>
<dbReference type="RefSeq" id="WP_136339762.1">
    <property type="nucleotide sequence ID" value="NZ_SSMD01000006.1"/>
</dbReference>
<sequence>MKTVTARILHAALRLFAEKGAKQIAISDLAKEAGLSRGTIYNNLDTPDELFNILCDLMYLELRQTSLATDSDIEDPALRLALIIRKVIRRVYEEPDWGRFVAQFGMIDPRLGKFWGKLPHQLLRTGLEQGRFAYRPDQIHSVTALGGGAVMGATSLVLGGLLTWRKSGSDTAELILRSVGIPEEEAHALSTIPFEPLPRVDFAKVQLEGTIREHILG</sequence>
<dbReference type="InterPro" id="IPR049513">
    <property type="entry name" value="TetR_C_40"/>
</dbReference>